<organism evidence="6 7">
    <name type="scientific">Physocladia obscura</name>
    <dbReference type="NCBI Taxonomy" id="109957"/>
    <lineage>
        <taxon>Eukaryota</taxon>
        <taxon>Fungi</taxon>
        <taxon>Fungi incertae sedis</taxon>
        <taxon>Chytridiomycota</taxon>
        <taxon>Chytridiomycota incertae sedis</taxon>
        <taxon>Chytridiomycetes</taxon>
        <taxon>Chytridiales</taxon>
        <taxon>Chytriomycetaceae</taxon>
        <taxon>Physocladia</taxon>
    </lineage>
</organism>
<keyword evidence="5" id="KW-0732">Signal</keyword>
<keyword evidence="3" id="KW-0443">Lipid metabolism</keyword>
<evidence type="ECO:0000256" key="5">
    <source>
        <dbReference type="SAM" id="SignalP"/>
    </source>
</evidence>
<feature type="chain" id="PRO_5042114107" evidence="5">
    <location>
        <begin position="23"/>
        <end position="321"/>
    </location>
</feature>
<evidence type="ECO:0000256" key="3">
    <source>
        <dbReference type="ARBA" id="ARBA00023098"/>
    </source>
</evidence>
<keyword evidence="1" id="KW-0378">Hydrolase</keyword>
<keyword evidence="7" id="KW-1185">Reference proteome</keyword>
<name>A0AAD5SV30_9FUNG</name>
<feature type="non-terminal residue" evidence="6">
    <location>
        <position position="1"/>
    </location>
</feature>
<evidence type="ECO:0000313" key="6">
    <source>
        <dbReference type="EMBL" id="KAJ3111519.1"/>
    </source>
</evidence>
<gene>
    <name evidence="6" type="ORF">HK100_002656</name>
</gene>
<dbReference type="GO" id="GO:0016042">
    <property type="term" value="P:lipid catabolic process"/>
    <property type="evidence" value="ECO:0007669"/>
    <property type="project" value="UniProtKB-KW"/>
</dbReference>
<evidence type="ECO:0000256" key="1">
    <source>
        <dbReference type="ARBA" id="ARBA00022801"/>
    </source>
</evidence>
<dbReference type="GO" id="GO:0016298">
    <property type="term" value="F:lipase activity"/>
    <property type="evidence" value="ECO:0007669"/>
    <property type="project" value="TreeGrafter"/>
</dbReference>
<keyword evidence="2" id="KW-0442">Lipid degradation</keyword>
<evidence type="ECO:0000256" key="2">
    <source>
        <dbReference type="ARBA" id="ARBA00022963"/>
    </source>
</evidence>
<protein>
    <submittedName>
        <fullName evidence="6">Uncharacterized protein</fullName>
    </submittedName>
</protein>
<comment type="caution">
    <text evidence="6">The sequence shown here is derived from an EMBL/GenBank/DDBJ whole genome shotgun (WGS) entry which is preliminary data.</text>
</comment>
<dbReference type="EMBL" id="JADGJH010001623">
    <property type="protein sequence ID" value="KAJ3111519.1"/>
    <property type="molecule type" value="Genomic_DNA"/>
</dbReference>
<feature type="signal peptide" evidence="5">
    <location>
        <begin position="1"/>
        <end position="22"/>
    </location>
</feature>
<accession>A0AAD5SV30</accession>
<sequence length="321" mass="34761">GVATLLTHLLLTAPQTATTVTAQSIVGSDWLGRSISARCFAYSPPGSIATPRANVTHFSRFVTSIVLGDDAVPRLNRRSVERLKQQVSYGVRNCRARKVDVIGGVFGVRRGIDFDQVFGIDECGASGGAGGSIVVDVDVEDDDDDNRDGLGQEDDFSATAAGIHVDEEEEKAEFQIPGRVLHFRKIKIPIIGDAVNGRRASSGEFNNEDEDDSVSTPNVSLVPPSIHGSNVPLAANITSDRNASIDVAFRNSEDPGTKRMYRAVWTVPDYFHDIIISSTMVSEHMPNILGNILRRSLEVTRASDDQDSSACFVADVPFRNE</sequence>
<feature type="region of interest" description="Disordered" evidence="4">
    <location>
        <begin position="199"/>
        <end position="218"/>
    </location>
</feature>
<evidence type="ECO:0000313" key="7">
    <source>
        <dbReference type="Proteomes" id="UP001211907"/>
    </source>
</evidence>
<reference evidence="6" key="1">
    <citation type="submission" date="2020-05" db="EMBL/GenBank/DDBJ databases">
        <title>Phylogenomic resolution of chytrid fungi.</title>
        <authorList>
            <person name="Stajich J.E."/>
            <person name="Amses K."/>
            <person name="Simmons R."/>
            <person name="Seto K."/>
            <person name="Myers J."/>
            <person name="Bonds A."/>
            <person name="Quandt C.A."/>
            <person name="Barry K."/>
            <person name="Liu P."/>
            <person name="Grigoriev I."/>
            <person name="Longcore J.E."/>
            <person name="James T.Y."/>
        </authorList>
    </citation>
    <scope>NUCLEOTIDE SEQUENCE</scope>
    <source>
        <strain evidence="6">JEL0513</strain>
    </source>
</reference>
<dbReference type="Proteomes" id="UP001211907">
    <property type="component" value="Unassembled WGS sequence"/>
</dbReference>
<dbReference type="PANTHER" id="PTHR45792">
    <property type="entry name" value="DIACYLGLYCEROL LIPASE HOMOLOG-RELATED"/>
    <property type="match status" value="1"/>
</dbReference>
<proteinExistence type="predicted"/>
<dbReference type="InterPro" id="IPR052214">
    <property type="entry name" value="DAG_Lipase-Related"/>
</dbReference>
<dbReference type="PANTHER" id="PTHR45792:SF8">
    <property type="entry name" value="DIACYLGLYCEROL LIPASE-ALPHA"/>
    <property type="match status" value="1"/>
</dbReference>
<dbReference type="AlphaFoldDB" id="A0AAD5SV30"/>
<evidence type="ECO:0000256" key="4">
    <source>
        <dbReference type="SAM" id="MobiDB-lite"/>
    </source>
</evidence>